<feature type="coiled-coil region" evidence="1">
    <location>
        <begin position="127"/>
        <end position="154"/>
    </location>
</feature>
<sequence>MSVEEFFYIGEYEISNDFQKMNFTQQKETIHKSINIRFISLSFEVSQQQEFIVSDKKKYQIILGNYKIIQRNFEIENKRNVQEKEFIQQQYQVIYLKCQPKENKDILFQTVRTNQHDEDLIKRINQCKKICEEIQRLQEENDNLQVALEAEVKHKSSLQKLKQSKYIKDGNTHIQLSLEHNQELETIQINLIYNFSVELESRVLYEKIKQDQDQKQKDCQKRIKFHLQQKTKKYEQREGKLQLFELKEQDIKIRQRNQNLICDQANNICRNKNYINNEISKANSELHELKQKLEKLEYQQDQREKLLNQFNVQQKQLKIQQLELIKYDQQNTINILEKHILLKKIEKLIKWKHNPLLAYQNWKRLNFRIIYQIVEGALRYNQKYMQQALGQILQYWIQYIKELLLFSTIKQILSDVQKKEDSSYILYMQVIVTEFKNQKEIIALQSA</sequence>
<evidence type="ECO:0000256" key="1">
    <source>
        <dbReference type="SAM" id="Coils"/>
    </source>
</evidence>
<proteinExistence type="predicted"/>
<accession>A0A8S1KK95</accession>
<dbReference type="EMBL" id="CAJJDM010000020">
    <property type="protein sequence ID" value="CAD8054395.1"/>
    <property type="molecule type" value="Genomic_DNA"/>
</dbReference>
<evidence type="ECO:0000313" key="3">
    <source>
        <dbReference type="Proteomes" id="UP000688137"/>
    </source>
</evidence>
<keyword evidence="1" id="KW-0175">Coiled coil</keyword>
<reference evidence="2" key="1">
    <citation type="submission" date="2021-01" db="EMBL/GenBank/DDBJ databases">
        <authorList>
            <consortium name="Genoscope - CEA"/>
            <person name="William W."/>
        </authorList>
    </citation>
    <scope>NUCLEOTIDE SEQUENCE</scope>
</reference>
<protein>
    <submittedName>
        <fullName evidence="2">Uncharacterized protein</fullName>
    </submittedName>
</protein>
<organism evidence="2 3">
    <name type="scientific">Paramecium primaurelia</name>
    <dbReference type="NCBI Taxonomy" id="5886"/>
    <lineage>
        <taxon>Eukaryota</taxon>
        <taxon>Sar</taxon>
        <taxon>Alveolata</taxon>
        <taxon>Ciliophora</taxon>
        <taxon>Intramacronucleata</taxon>
        <taxon>Oligohymenophorea</taxon>
        <taxon>Peniculida</taxon>
        <taxon>Parameciidae</taxon>
        <taxon>Paramecium</taxon>
    </lineage>
</organism>
<gene>
    <name evidence="2" type="ORF">PPRIM_AZ9-3.1.T0220008</name>
</gene>
<comment type="caution">
    <text evidence="2">The sequence shown here is derived from an EMBL/GenBank/DDBJ whole genome shotgun (WGS) entry which is preliminary data.</text>
</comment>
<dbReference type="Proteomes" id="UP000688137">
    <property type="component" value="Unassembled WGS sequence"/>
</dbReference>
<dbReference type="AlphaFoldDB" id="A0A8S1KK95"/>
<feature type="coiled-coil region" evidence="1">
    <location>
        <begin position="272"/>
        <end position="309"/>
    </location>
</feature>
<evidence type="ECO:0000313" key="2">
    <source>
        <dbReference type="EMBL" id="CAD8054395.1"/>
    </source>
</evidence>
<keyword evidence="3" id="KW-1185">Reference proteome</keyword>
<name>A0A8S1KK95_PARPR</name>